<keyword evidence="9" id="KW-1185">Reference proteome</keyword>
<evidence type="ECO:0000313" key="9">
    <source>
        <dbReference type="Proteomes" id="UP000231702"/>
    </source>
</evidence>
<keyword evidence="2 4" id="KW-0560">Oxidoreductase</keyword>
<gene>
    <name evidence="6" type="ORF">CVM39_13700</name>
    <name evidence="7" type="ORF">SAMN06297129_0417</name>
</gene>
<dbReference type="Proteomes" id="UP000231655">
    <property type="component" value="Unassembled WGS sequence"/>
</dbReference>
<evidence type="ECO:0000313" key="6">
    <source>
        <dbReference type="EMBL" id="PJE27633.1"/>
    </source>
</evidence>
<dbReference type="RefSeq" id="WP_097144206.1">
    <property type="nucleotide sequence ID" value="NZ_OBEA01000001.1"/>
</dbReference>
<protein>
    <submittedName>
        <fullName evidence="6 7">Aldehyde dehydrogenase</fullName>
    </submittedName>
</protein>
<proteinExistence type="inferred from homology"/>
<feature type="active site" evidence="3">
    <location>
        <position position="260"/>
    </location>
</feature>
<feature type="domain" description="Aldehyde dehydrogenase" evidence="5">
    <location>
        <begin position="32"/>
        <end position="490"/>
    </location>
</feature>
<dbReference type="FunFam" id="3.40.605.10:FF:000007">
    <property type="entry name" value="NAD/NADP-dependent betaine aldehyde dehydrogenase"/>
    <property type="match status" value="1"/>
</dbReference>
<dbReference type="InterPro" id="IPR016161">
    <property type="entry name" value="Ald_DH/histidinol_DH"/>
</dbReference>
<comment type="similarity">
    <text evidence="1 4">Belongs to the aldehyde dehydrogenase family.</text>
</comment>
<dbReference type="OrthoDB" id="9812625at2"/>
<dbReference type="AlphaFoldDB" id="A0A285HR77"/>
<dbReference type="InterPro" id="IPR029510">
    <property type="entry name" value="Ald_DH_CS_GLU"/>
</dbReference>
<organism evidence="7 8">
    <name type="scientific">Pseudooceanicola antarcticus</name>
    <dbReference type="NCBI Taxonomy" id="1247613"/>
    <lineage>
        <taxon>Bacteria</taxon>
        <taxon>Pseudomonadati</taxon>
        <taxon>Pseudomonadota</taxon>
        <taxon>Alphaproteobacteria</taxon>
        <taxon>Rhodobacterales</taxon>
        <taxon>Paracoccaceae</taxon>
        <taxon>Pseudooceanicola</taxon>
    </lineage>
</organism>
<dbReference type="Proteomes" id="UP000231702">
    <property type="component" value="Unassembled WGS sequence"/>
</dbReference>
<evidence type="ECO:0000256" key="2">
    <source>
        <dbReference type="ARBA" id="ARBA00023002"/>
    </source>
</evidence>
<dbReference type="InterPro" id="IPR015590">
    <property type="entry name" value="Aldehyde_DH_dom"/>
</dbReference>
<dbReference type="GO" id="GO:0016620">
    <property type="term" value="F:oxidoreductase activity, acting on the aldehyde or oxo group of donors, NAD or NADP as acceptor"/>
    <property type="evidence" value="ECO:0007669"/>
    <property type="project" value="InterPro"/>
</dbReference>
<sequence length="495" mass="51856">MTTPVLPHSPEALIATYEGVNLVGGAKVPAAATLPVMNPATGAQIGLAAASDEAETAVAIEVAAAAFTAWSQTPARARGKLVAEAARALSANAEVIAQVLARETGKAIRTECRGEVATAIDILDFYAGLGSELKGETVPFHPRSLTTTIREPLGVVGAILPWNVPLVLMMLKIAPALVAGNTVVVKASEEAPFATFAMVDLIARILPEGTVNVINGTGPACGAPLCAHPKVAKITFTGSEAVGQAVYEAAAKKIIPVSLELGGKSPMIVCADADLGKAVSGAISGMRFTRQGQSCTAASRIYVHADLMEPFLSQLTEALEKLKIGDPLDESTDVGTIINAKQAKVIRDFVAKAEETPGARVLRFGQLPEGTDLSPDLFLQPTLLMDLPADHPCIQQEIFGPVAYLEAWTDYEEVMAKANDTHYGLAASVWTTSLSTALDSTARLNAGYVQVNQNLTIQPNVSYGGFGRSGLGKEASLEAMLAHFTRSKTIVLNFD</sequence>
<dbReference type="PANTHER" id="PTHR11699">
    <property type="entry name" value="ALDEHYDE DEHYDROGENASE-RELATED"/>
    <property type="match status" value="1"/>
</dbReference>
<reference evidence="6 9" key="2">
    <citation type="journal article" date="2018" name="Int. J. Syst. Evol. Microbiol.">
        <title>Pseudooceanicola lipolyticus sp. nov., a marine alphaproteobacterium, reclassification of Oceanicola flagellatus as Pseudooceanicola flagellatus comb. nov. and emended description of the genus Pseudooceanicola.</title>
        <authorList>
            <person name="Huang M.-M."/>
            <person name="Guo L.-L."/>
            <person name="Wu Y.-H."/>
            <person name="Lai Q.-L."/>
            <person name="Shao Z.-Z."/>
            <person name="Wang C.-S."/>
            <person name="Wu M."/>
            <person name="Xu X.-W."/>
        </authorList>
    </citation>
    <scope>NUCLEOTIDE SEQUENCE [LARGE SCALE GENOMIC DNA]</scope>
    <source>
        <strain evidence="6 9">Ar-45</strain>
    </source>
</reference>
<evidence type="ECO:0000256" key="3">
    <source>
        <dbReference type="PROSITE-ProRule" id="PRU10007"/>
    </source>
</evidence>
<dbReference type="InterPro" id="IPR016160">
    <property type="entry name" value="Ald_DH_CS_CYS"/>
</dbReference>
<accession>A0A285HR77</accession>
<evidence type="ECO:0000259" key="5">
    <source>
        <dbReference type="Pfam" id="PF00171"/>
    </source>
</evidence>
<dbReference type="InterPro" id="IPR016163">
    <property type="entry name" value="Ald_DH_C"/>
</dbReference>
<dbReference type="SUPFAM" id="SSF53720">
    <property type="entry name" value="ALDH-like"/>
    <property type="match status" value="1"/>
</dbReference>
<dbReference type="PROSITE" id="PS00070">
    <property type="entry name" value="ALDEHYDE_DEHYDR_CYS"/>
    <property type="match status" value="1"/>
</dbReference>
<dbReference type="Pfam" id="PF00171">
    <property type="entry name" value="Aldedh"/>
    <property type="match status" value="1"/>
</dbReference>
<evidence type="ECO:0000256" key="4">
    <source>
        <dbReference type="RuleBase" id="RU003345"/>
    </source>
</evidence>
<reference evidence="7 8" key="1">
    <citation type="submission" date="2017-09" db="EMBL/GenBank/DDBJ databases">
        <authorList>
            <person name="Ehlers B."/>
            <person name="Leendertz F.H."/>
        </authorList>
    </citation>
    <scope>NUCLEOTIDE SEQUENCE [LARGE SCALE GENOMIC DNA]</scope>
    <source>
        <strain evidence="7 8">CGMCC 1.12662</strain>
    </source>
</reference>
<dbReference type="EMBL" id="OBEA01000001">
    <property type="protein sequence ID" value="SNY38270.1"/>
    <property type="molecule type" value="Genomic_DNA"/>
</dbReference>
<dbReference type="EMBL" id="PGTD01000017">
    <property type="protein sequence ID" value="PJE27633.1"/>
    <property type="molecule type" value="Genomic_DNA"/>
</dbReference>
<evidence type="ECO:0000256" key="1">
    <source>
        <dbReference type="ARBA" id="ARBA00009986"/>
    </source>
</evidence>
<evidence type="ECO:0000313" key="8">
    <source>
        <dbReference type="Proteomes" id="UP000231655"/>
    </source>
</evidence>
<dbReference type="PROSITE" id="PS00687">
    <property type="entry name" value="ALDEHYDE_DEHYDR_GLU"/>
    <property type="match status" value="1"/>
</dbReference>
<name>A0A285HR77_9RHOB</name>
<dbReference type="Gene3D" id="3.40.605.10">
    <property type="entry name" value="Aldehyde Dehydrogenase, Chain A, domain 1"/>
    <property type="match status" value="1"/>
</dbReference>
<dbReference type="InterPro" id="IPR016162">
    <property type="entry name" value="Ald_DH_N"/>
</dbReference>
<evidence type="ECO:0000313" key="7">
    <source>
        <dbReference type="EMBL" id="SNY38270.1"/>
    </source>
</evidence>
<dbReference type="Gene3D" id="3.40.309.10">
    <property type="entry name" value="Aldehyde Dehydrogenase, Chain A, domain 2"/>
    <property type="match status" value="1"/>
</dbReference>